<reference evidence="2 3" key="1">
    <citation type="submission" date="2015-12" db="EMBL/GenBank/DDBJ databases">
        <title>Draft genome sequence of Acidibacillus ferrooxidans ITV001, isolated from a chalcopyrite acid mine drainage site in Brazil.</title>
        <authorList>
            <person name="Dall'Agnol H."/>
            <person name="Nancucheo I."/>
            <person name="Johnson B."/>
            <person name="Oliveira R."/>
            <person name="Leite L."/>
            <person name="Pylro V."/>
            <person name="Nunes G.L."/>
            <person name="Tzotzos G."/>
            <person name="Fernandes G.R."/>
            <person name="Dutra J."/>
            <person name="Orellana S.C."/>
            <person name="Oliveira G."/>
        </authorList>
    </citation>
    <scope>NUCLEOTIDE SEQUENCE [LARGE SCALE GENOMIC DNA]</scope>
    <source>
        <strain evidence="3">ITV01</strain>
    </source>
</reference>
<keyword evidence="3" id="KW-1185">Reference proteome</keyword>
<evidence type="ECO:0000313" key="3">
    <source>
        <dbReference type="Proteomes" id="UP000053557"/>
    </source>
</evidence>
<keyword evidence="1" id="KW-1133">Transmembrane helix</keyword>
<accession>A0A101XQ55</accession>
<evidence type="ECO:0000256" key="1">
    <source>
        <dbReference type="SAM" id="Phobius"/>
    </source>
</evidence>
<dbReference type="OrthoDB" id="2377199at2"/>
<evidence type="ECO:0000313" key="2">
    <source>
        <dbReference type="EMBL" id="KUO95522.1"/>
    </source>
</evidence>
<dbReference type="EMBL" id="LPVJ01000049">
    <property type="protein sequence ID" value="KUO95522.1"/>
    <property type="molecule type" value="Genomic_DNA"/>
</dbReference>
<gene>
    <name evidence="2" type="ORF">ATW55_09565</name>
</gene>
<keyword evidence="1" id="KW-0472">Membrane</keyword>
<dbReference type="Proteomes" id="UP000053557">
    <property type="component" value="Unassembled WGS sequence"/>
</dbReference>
<name>A0A101XQ55_9BACL</name>
<keyword evidence="1" id="KW-0812">Transmembrane</keyword>
<dbReference type="AlphaFoldDB" id="A0A101XQ55"/>
<dbReference type="RefSeq" id="WP_067717144.1">
    <property type="nucleotide sequence ID" value="NZ_LPVJ01000049.1"/>
</dbReference>
<comment type="caution">
    <text evidence="2">The sequence shown here is derived from an EMBL/GenBank/DDBJ whole genome shotgun (WGS) entry which is preliminary data.</text>
</comment>
<proteinExistence type="predicted"/>
<organism evidence="2 3">
    <name type="scientific">Ferroacidibacillus organovorans</name>
    <dbReference type="NCBI Taxonomy" id="1765683"/>
    <lineage>
        <taxon>Bacteria</taxon>
        <taxon>Bacillati</taxon>
        <taxon>Bacillota</taxon>
        <taxon>Bacilli</taxon>
        <taxon>Bacillales</taxon>
        <taxon>Alicyclobacillaceae</taxon>
        <taxon>Ferroacidibacillus</taxon>
    </lineage>
</organism>
<protein>
    <submittedName>
        <fullName evidence="2">Uncharacterized protein</fullName>
    </submittedName>
</protein>
<feature type="transmembrane region" description="Helical" evidence="1">
    <location>
        <begin position="80"/>
        <end position="100"/>
    </location>
</feature>
<sequence>MHPMYSQARTLYGQPVCVHAYGRAHYGVIHHVTADGIYLRQINTNGVRPVSSRQGDPEIFTTADAERAIHHGEAEMYDQVFWPFFFLPFLAIAALSPWWYW</sequence>